<comment type="caution">
    <text evidence="2">The sequence shown here is derived from an EMBL/GenBank/DDBJ whole genome shotgun (WGS) entry which is preliminary data.</text>
</comment>
<dbReference type="AlphaFoldDB" id="A0A2A5J475"/>
<feature type="region of interest" description="Disordered" evidence="1">
    <location>
        <begin position="195"/>
        <end position="215"/>
    </location>
</feature>
<sequence>MLLKTLGKEAACRRYCKVALELEDGAYGGIARWRGAQHWVEIVVRCAFTTEYTRIRPILVQTSGGGISLKSLLAVATVMAEAADFDTGRNSRMTVETIAERIKGGERTVQRARQALKLLRVATEVLRGRLRTKDERYASWRFNDKARGWASVWALHPSKPVDKTRIIVAGSIQMAPHPRSGHFKSFSSRREVLNTKRSVDKRAASRRKGSKVEAEKAEGVRKGLLLASKWLSNPRTPVWARRHTPRGWAPALTELAAHGWTAADLNDTIDAWSKATRMAPAPKHPIAFIRWLMKQQDLAFAPHVLAQIAADQQKAERERQAAAFEADRGRYATAAPADSPGRRAAMAAVPNAAAVRRRRQIIERRAAADARAELCAKQRGAENNWGHGR</sequence>
<reference evidence="2 3" key="1">
    <citation type="submission" date="2017-07" db="EMBL/GenBank/DDBJ databases">
        <title>Draft sequence of Rhodococcus enclensis 23b-28.</title>
        <authorList>
            <person name="Besaury L."/>
            <person name="Sancelme M."/>
            <person name="Amato P."/>
            <person name="Lallement A."/>
            <person name="Delort A.-M."/>
        </authorList>
    </citation>
    <scope>NUCLEOTIDE SEQUENCE [LARGE SCALE GENOMIC DNA]</scope>
    <source>
        <strain evidence="2 3">23b-28</strain>
    </source>
</reference>
<accession>A0A2A5J475</accession>
<evidence type="ECO:0000256" key="1">
    <source>
        <dbReference type="SAM" id="MobiDB-lite"/>
    </source>
</evidence>
<dbReference type="Proteomes" id="UP000230886">
    <property type="component" value="Unassembled WGS sequence"/>
</dbReference>
<evidence type="ECO:0000313" key="3">
    <source>
        <dbReference type="Proteomes" id="UP000230886"/>
    </source>
</evidence>
<name>A0A2A5J475_RHOSG</name>
<protein>
    <submittedName>
        <fullName evidence="2">Replication protein</fullName>
    </submittedName>
</protein>
<proteinExistence type="predicted"/>
<gene>
    <name evidence="2" type="ORF">CHR55_26365</name>
</gene>
<organism evidence="2 3">
    <name type="scientific">Rhodococcus qingshengii</name>
    <dbReference type="NCBI Taxonomy" id="334542"/>
    <lineage>
        <taxon>Bacteria</taxon>
        <taxon>Bacillati</taxon>
        <taxon>Actinomycetota</taxon>
        <taxon>Actinomycetes</taxon>
        <taxon>Mycobacteriales</taxon>
        <taxon>Nocardiaceae</taxon>
        <taxon>Rhodococcus</taxon>
        <taxon>Rhodococcus erythropolis group</taxon>
    </lineage>
</organism>
<dbReference type="EMBL" id="NOVD01000032">
    <property type="protein sequence ID" value="PCK24313.1"/>
    <property type="molecule type" value="Genomic_DNA"/>
</dbReference>
<evidence type="ECO:0000313" key="2">
    <source>
        <dbReference type="EMBL" id="PCK24313.1"/>
    </source>
</evidence>
<dbReference type="RefSeq" id="WP_099698440.1">
    <property type="nucleotide sequence ID" value="NZ_NOVD01000032.1"/>
</dbReference>